<evidence type="ECO:0000313" key="2">
    <source>
        <dbReference type="Proteomes" id="UP000042527"/>
    </source>
</evidence>
<accession>A0A0B7GSS5</accession>
<dbReference type="AlphaFoldDB" id="A0A0B7GSS5"/>
<dbReference type="RefSeq" id="WP_044634259.1">
    <property type="nucleotide sequence ID" value="NZ_CDNC01000001.1"/>
</dbReference>
<name>A0A0B7GSS5_TREPH</name>
<gene>
    <name evidence="1" type="ORF">TPHV1_10220</name>
</gene>
<keyword evidence="2" id="KW-1185">Reference proteome</keyword>
<evidence type="ECO:0008006" key="3">
    <source>
        <dbReference type="Google" id="ProtNLM"/>
    </source>
</evidence>
<organism evidence="1 2">
    <name type="scientific">Treponema phagedenis</name>
    <dbReference type="NCBI Taxonomy" id="162"/>
    <lineage>
        <taxon>Bacteria</taxon>
        <taxon>Pseudomonadati</taxon>
        <taxon>Spirochaetota</taxon>
        <taxon>Spirochaetia</taxon>
        <taxon>Spirochaetales</taxon>
        <taxon>Treponemataceae</taxon>
        <taxon>Treponema</taxon>
    </lineage>
</organism>
<sequence length="77" mass="8254">MKDIDDIKDAINNKLAMIGATLSAGVTLPLTLMGKSALDTFSQFEQAMQNTFSVMGATASEMEMLRKSGRHGSCDPI</sequence>
<evidence type="ECO:0000313" key="1">
    <source>
        <dbReference type="EMBL" id="CEM60552.1"/>
    </source>
</evidence>
<dbReference type="EMBL" id="CDNC01000001">
    <property type="protein sequence ID" value="CEM60552.1"/>
    <property type="molecule type" value="Genomic_DNA"/>
</dbReference>
<protein>
    <recommendedName>
        <fullName evidence="3">Phage tail tape measure protein</fullName>
    </recommendedName>
</protein>
<dbReference type="Proteomes" id="UP000042527">
    <property type="component" value="Unassembled WGS sequence"/>
</dbReference>
<reference evidence="2" key="1">
    <citation type="submission" date="2015-01" db="EMBL/GenBank/DDBJ databases">
        <authorList>
            <person name="Manzoor Shahid"/>
            <person name="Zubair Saima"/>
        </authorList>
    </citation>
    <scope>NUCLEOTIDE SEQUENCE [LARGE SCALE GENOMIC DNA]</scope>
    <source>
        <strain evidence="2">V1</strain>
    </source>
</reference>
<proteinExistence type="predicted"/>